<accession>A0A165NKT7</accession>
<dbReference type="InterPro" id="IPR017932">
    <property type="entry name" value="GATase_2_dom"/>
</dbReference>
<dbReference type="Gene3D" id="3.60.20.10">
    <property type="entry name" value="Glutamine Phosphoribosylpyrophosphate, subunit 1, domain 1"/>
    <property type="match status" value="1"/>
</dbReference>
<dbReference type="InterPro" id="IPR029055">
    <property type="entry name" value="Ntn_hydrolases_N"/>
</dbReference>
<dbReference type="PANTHER" id="PTHR43187">
    <property type="entry name" value="GLUTAMINE AMIDOTRANSFERASE DUG3-RELATED"/>
    <property type="match status" value="1"/>
</dbReference>
<keyword evidence="3" id="KW-1185">Reference proteome</keyword>
<organism evidence="2 3">
    <name type="scientific">Daedalea quercina L-15889</name>
    <dbReference type="NCBI Taxonomy" id="1314783"/>
    <lineage>
        <taxon>Eukaryota</taxon>
        <taxon>Fungi</taxon>
        <taxon>Dikarya</taxon>
        <taxon>Basidiomycota</taxon>
        <taxon>Agaricomycotina</taxon>
        <taxon>Agaricomycetes</taxon>
        <taxon>Polyporales</taxon>
        <taxon>Fomitopsis</taxon>
    </lineage>
</organism>
<dbReference type="PROSITE" id="PS51278">
    <property type="entry name" value="GATASE_TYPE_2"/>
    <property type="match status" value="1"/>
</dbReference>
<protein>
    <submittedName>
        <fullName evidence="2">N-terminal nucleophile aminohydrolase</fullName>
    </submittedName>
</protein>
<dbReference type="EMBL" id="KV429080">
    <property type="protein sequence ID" value="KZT67090.1"/>
    <property type="molecule type" value="Genomic_DNA"/>
</dbReference>
<dbReference type="AlphaFoldDB" id="A0A165NKT7"/>
<dbReference type="GO" id="GO:0006751">
    <property type="term" value="P:glutathione catabolic process"/>
    <property type="evidence" value="ECO:0007669"/>
    <property type="project" value="TreeGrafter"/>
</dbReference>
<reference evidence="2 3" key="1">
    <citation type="journal article" date="2016" name="Mol. Biol. Evol.">
        <title>Comparative Genomics of Early-Diverging Mushroom-Forming Fungi Provides Insights into the Origins of Lignocellulose Decay Capabilities.</title>
        <authorList>
            <person name="Nagy L.G."/>
            <person name="Riley R."/>
            <person name="Tritt A."/>
            <person name="Adam C."/>
            <person name="Daum C."/>
            <person name="Floudas D."/>
            <person name="Sun H."/>
            <person name="Yadav J.S."/>
            <person name="Pangilinan J."/>
            <person name="Larsson K.H."/>
            <person name="Matsuura K."/>
            <person name="Barry K."/>
            <person name="Labutti K."/>
            <person name="Kuo R."/>
            <person name="Ohm R.A."/>
            <person name="Bhattacharya S.S."/>
            <person name="Shirouzu T."/>
            <person name="Yoshinaga Y."/>
            <person name="Martin F.M."/>
            <person name="Grigoriev I.V."/>
            <person name="Hibbett D.S."/>
        </authorList>
    </citation>
    <scope>NUCLEOTIDE SEQUENCE [LARGE SCALE GENOMIC DNA]</scope>
    <source>
        <strain evidence="2 3">L-15889</strain>
    </source>
</reference>
<dbReference type="Proteomes" id="UP000076727">
    <property type="component" value="Unassembled WGS sequence"/>
</dbReference>
<dbReference type="InterPro" id="IPR052373">
    <property type="entry name" value="Gamma-glu_amide_hydrolase"/>
</dbReference>
<dbReference type="SUPFAM" id="SSF56235">
    <property type="entry name" value="N-terminal nucleophile aminohydrolases (Ntn hydrolases)"/>
    <property type="match status" value="1"/>
</dbReference>
<dbReference type="OrthoDB" id="444432at2759"/>
<dbReference type="Pfam" id="PF13522">
    <property type="entry name" value="GATase_6"/>
    <property type="match status" value="1"/>
</dbReference>
<proteinExistence type="predicted"/>
<sequence>MCRWFSYISTTEPCLLEDVLIVPKHSLAKQVHDRYLPYLSEYEQDTTKVATKAESSLRNSPYNMDGLGVGWYTNVRAEYGECDGPHPALYKVLHLPLSDPVFASICANTSTHCVFAHIRAASGDTAITQYNCHPFQFGRWLFMHNGSVAHFAEIRRTLALEFSDEASALVKGTTDSERLAALFFTILEGRRGAKAWETSHPLAEVKAAMEEAITKVIEVQKRVMGSDGAGLDGSSLNLAITDGTQLLAIRFRNHATEHPPSLYYSTKAGVTLNRKYPDHPDEGVDRDGLKAESEHGEHVIVASEPSTYKEHDWRLIQKNHCIMVDVNMQLQEVPVDVAF</sequence>
<keyword evidence="2" id="KW-0378">Hydrolase</keyword>
<evidence type="ECO:0000313" key="3">
    <source>
        <dbReference type="Proteomes" id="UP000076727"/>
    </source>
</evidence>
<feature type="domain" description="Glutamine amidotransferase type-2" evidence="1">
    <location>
        <begin position="2"/>
        <end position="339"/>
    </location>
</feature>
<dbReference type="PANTHER" id="PTHR43187:SF1">
    <property type="entry name" value="GLUTAMINE AMIDOTRANSFERASE DUG3-RELATED"/>
    <property type="match status" value="1"/>
</dbReference>
<dbReference type="STRING" id="1314783.A0A165NKT7"/>
<gene>
    <name evidence="2" type="ORF">DAEQUDRAFT_673940</name>
</gene>
<evidence type="ECO:0000259" key="1">
    <source>
        <dbReference type="PROSITE" id="PS51278"/>
    </source>
</evidence>
<dbReference type="GO" id="GO:0061672">
    <property type="term" value="C:glutathione hydrolase complex"/>
    <property type="evidence" value="ECO:0007669"/>
    <property type="project" value="TreeGrafter"/>
</dbReference>
<dbReference type="GO" id="GO:0005737">
    <property type="term" value="C:cytoplasm"/>
    <property type="evidence" value="ECO:0007669"/>
    <property type="project" value="TreeGrafter"/>
</dbReference>
<evidence type="ECO:0000313" key="2">
    <source>
        <dbReference type="EMBL" id="KZT67090.1"/>
    </source>
</evidence>
<dbReference type="CDD" id="cd01908">
    <property type="entry name" value="YafJ"/>
    <property type="match status" value="1"/>
</dbReference>
<dbReference type="GO" id="GO:0008242">
    <property type="term" value="F:omega peptidase activity"/>
    <property type="evidence" value="ECO:0007669"/>
    <property type="project" value="TreeGrafter"/>
</dbReference>
<name>A0A165NKT7_9APHY</name>